<dbReference type="EMBL" id="JAOQAZ010000008">
    <property type="protein sequence ID" value="KAJ4264348.1"/>
    <property type="molecule type" value="Genomic_DNA"/>
</dbReference>
<proteinExistence type="predicted"/>
<evidence type="ECO:0000313" key="3">
    <source>
        <dbReference type="Proteomes" id="UP001152049"/>
    </source>
</evidence>
<reference evidence="2" key="1">
    <citation type="submission" date="2022-09" db="EMBL/GenBank/DDBJ databases">
        <title>Fusarium specimens isolated from Avocado Roots.</title>
        <authorList>
            <person name="Stajich J."/>
            <person name="Roper C."/>
            <person name="Heimlech-Rivalta G."/>
        </authorList>
    </citation>
    <scope>NUCLEOTIDE SEQUENCE</scope>
    <source>
        <strain evidence="2">CF00136</strain>
    </source>
</reference>
<comment type="caution">
    <text evidence="2">The sequence shown here is derived from an EMBL/GenBank/DDBJ whole genome shotgun (WGS) entry which is preliminary data.</text>
</comment>
<dbReference type="AlphaFoldDB" id="A0A9W8VF03"/>
<keyword evidence="3" id="KW-1185">Reference proteome</keyword>
<sequence length="131" mass="15011">MSNSDLSASETSPGDPGLQDIAAKIDNYRKIMEAKLRKERTSPWKEHERNWESRLRVFHLDKGPGSHETPNLSRRSNPQHLWQDLGKALGEEIPKKPYQRLILLEGMDPRIAEALSIKLDIPSGFWAAHYI</sequence>
<feature type="region of interest" description="Disordered" evidence="1">
    <location>
        <begin position="1"/>
        <end position="21"/>
    </location>
</feature>
<dbReference type="Proteomes" id="UP001152049">
    <property type="component" value="Unassembled WGS sequence"/>
</dbReference>
<name>A0A9W8VF03_9HYPO</name>
<dbReference type="OrthoDB" id="5428055at2759"/>
<evidence type="ECO:0000256" key="1">
    <source>
        <dbReference type="SAM" id="MobiDB-lite"/>
    </source>
</evidence>
<gene>
    <name evidence="2" type="ORF">NW762_005545</name>
</gene>
<protein>
    <submittedName>
        <fullName evidence="2">Uncharacterized protein</fullName>
    </submittedName>
</protein>
<accession>A0A9W8VF03</accession>
<feature type="compositionally biased region" description="Polar residues" evidence="1">
    <location>
        <begin position="1"/>
        <end position="12"/>
    </location>
</feature>
<evidence type="ECO:0000313" key="2">
    <source>
        <dbReference type="EMBL" id="KAJ4264348.1"/>
    </source>
</evidence>
<organism evidence="2 3">
    <name type="scientific">Fusarium torreyae</name>
    <dbReference type="NCBI Taxonomy" id="1237075"/>
    <lineage>
        <taxon>Eukaryota</taxon>
        <taxon>Fungi</taxon>
        <taxon>Dikarya</taxon>
        <taxon>Ascomycota</taxon>
        <taxon>Pezizomycotina</taxon>
        <taxon>Sordariomycetes</taxon>
        <taxon>Hypocreomycetidae</taxon>
        <taxon>Hypocreales</taxon>
        <taxon>Nectriaceae</taxon>
        <taxon>Fusarium</taxon>
    </lineage>
</organism>